<comment type="subcellular location">
    <subcellularLocation>
        <location evidence="3">Cytoplasm</location>
    </subcellularLocation>
    <text evidence="3">The tmRNA-SmpB complex associates with stalled 70S ribosomes.</text>
</comment>
<evidence type="ECO:0000256" key="3">
    <source>
        <dbReference type="HAMAP-Rule" id="MF_00023"/>
    </source>
</evidence>
<evidence type="ECO:0000313" key="5">
    <source>
        <dbReference type="Proteomes" id="UP000269019"/>
    </source>
</evidence>
<protein>
    <recommendedName>
        <fullName evidence="3">SsrA-binding protein</fullName>
    </recommendedName>
    <alternativeName>
        <fullName evidence="3">Small protein B</fullName>
    </alternativeName>
</protein>
<dbReference type="SUPFAM" id="SSF74982">
    <property type="entry name" value="Small protein B (SmpB)"/>
    <property type="match status" value="1"/>
</dbReference>
<dbReference type="RefSeq" id="WP_123926474.1">
    <property type="nucleotide sequence ID" value="NZ_CP033896.1"/>
</dbReference>
<dbReference type="AlphaFoldDB" id="A0A3G6J4V5"/>
<gene>
    <name evidence="3 4" type="primary">smpB</name>
    <name evidence="4" type="ORF">CCHOA_02765</name>
</gene>
<name>A0A3G6J4V5_9CORY</name>
<dbReference type="GO" id="GO:0070930">
    <property type="term" value="P:trans-translation-dependent protein tagging"/>
    <property type="evidence" value="ECO:0007669"/>
    <property type="project" value="TreeGrafter"/>
</dbReference>
<proteinExistence type="inferred from homology"/>
<comment type="function">
    <text evidence="3">Required for rescue of stalled ribosomes mediated by trans-translation. Binds to transfer-messenger RNA (tmRNA), required for stable association of tmRNA with ribosomes. tmRNA and SmpB together mimic tRNA shape, replacing the anticodon stem-loop with SmpB. tmRNA is encoded by the ssrA gene; the 2 termini fold to resemble tRNA(Ala) and it encodes a 'tag peptide', a short internal open reading frame. During trans-translation Ala-aminoacylated tmRNA acts like a tRNA, entering the A-site of stalled ribosomes, displacing the stalled mRNA. The ribosome then switches to translate the ORF on the tmRNA; the nascent peptide is terminated with the 'tag peptide' encoded by the tmRNA and targeted for degradation. The ribosome is freed to recommence translation, which seems to be the essential function of trans-translation.</text>
</comment>
<dbReference type="InterPro" id="IPR020081">
    <property type="entry name" value="SsrA-bd_prot_CS"/>
</dbReference>
<dbReference type="GO" id="GO:0003723">
    <property type="term" value="F:RNA binding"/>
    <property type="evidence" value="ECO:0007669"/>
    <property type="project" value="UniProtKB-UniRule"/>
</dbReference>
<dbReference type="InterPro" id="IPR023620">
    <property type="entry name" value="SmpB"/>
</dbReference>
<dbReference type="CDD" id="cd09294">
    <property type="entry name" value="SmpB"/>
    <property type="match status" value="1"/>
</dbReference>
<keyword evidence="1 3" id="KW-0963">Cytoplasm</keyword>
<dbReference type="OrthoDB" id="9805462at2"/>
<dbReference type="NCBIfam" id="NF003843">
    <property type="entry name" value="PRK05422.1"/>
    <property type="match status" value="1"/>
</dbReference>
<keyword evidence="2 3" id="KW-0694">RNA-binding</keyword>
<reference evidence="4 5" key="1">
    <citation type="submission" date="2018-11" db="EMBL/GenBank/DDBJ databases">
        <authorList>
            <person name="Kleinhagauer T."/>
            <person name="Glaeser S.P."/>
            <person name="Spergser J."/>
            <person name="Ruckert C."/>
            <person name="Kaempfer P."/>
            <person name="Busse H.-J."/>
        </authorList>
    </citation>
    <scope>NUCLEOTIDE SEQUENCE [LARGE SCALE GENOMIC DNA]</scope>
    <source>
        <strain evidence="4 5">200CH</strain>
    </source>
</reference>
<comment type="similarity">
    <text evidence="3">Belongs to the SmpB family.</text>
</comment>
<dbReference type="GO" id="GO:0070929">
    <property type="term" value="P:trans-translation"/>
    <property type="evidence" value="ECO:0007669"/>
    <property type="project" value="UniProtKB-UniRule"/>
</dbReference>
<dbReference type="Pfam" id="PF01668">
    <property type="entry name" value="SmpB"/>
    <property type="match status" value="1"/>
</dbReference>
<dbReference type="PANTHER" id="PTHR30308:SF2">
    <property type="entry name" value="SSRA-BINDING PROTEIN"/>
    <property type="match status" value="1"/>
</dbReference>
<dbReference type="KEGG" id="ccho:CCHOA_02765"/>
<dbReference type="PANTHER" id="PTHR30308">
    <property type="entry name" value="TMRNA-BINDING COMPONENT OF TRANS-TRANSLATION TAGGING COMPLEX"/>
    <property type="match status" value="1"/>
</dbReference>
<dbReference type="NCBIfam" id="TIGR00086">
    <property type="entry name" value="smpB"/>
    <property type="match status" value="1"/>
</dbReference>
<evidence type="ECO:0000313" key="4">
    <source>
        <dbReference type="EMBL" id="AZA12969.1"/>
    </source>
</evidence>
<dbReference type="HAMAP" id="MF_00023">
    <property type="entry name" value="SmpB"/>
    <property type="match status" value="1"/>
</dbReference>
<evidence type="ECO:0000256" key="1">
    <source>
        <dbReference type="ARBA" id="ARBA00022490"/>
    </source>
</evidence>
<dbReference type="GO" id="GO:0005829">
    <property type="term" value="C:cytosol"/>
    <property type="evidence" value="ECO:0007669"/>
    <property type="project" value="TreeGrafter"/>
</dbReference>
<dbReference type="PROSITE" id="PS01317">
    <property type="entry name" value="SSRP"/>
    <property type="match status" value="1"/>
</dbReference>
<dbReference type="Proteomes" id="UP000269019">
    <property type="component" value="Chromosome"/>
</dbReference>
<dbReference type="InterPro" id="IPR000037">
    <property type="entry name" value="SsrA-bd_prot"/>
</dbReference>
<organism evidence="4 5">
    <name type="scientific">Corynebacterium choanae</name>
    <dbReference type="NCBI Taxonomy" id="1862358"/>
    <lineage>
        <taxon>Bacteria</taxon>
        <taxon>Bacillati</taxon>
        <taxon>Actinomycetota</taxon>
        <taxon>Actinomycetes</taxon>
        <taxon>Mycobacteriales</taxon>
        <taxon>Corynebacteriaceae</taxon>
        <taxon>Corynebacterium</taxon>
    </lineage>
</organism>
<evidence type="ECO:0000256" key="2">
    <source>
        <dbReference type="ARBA" id="ARBA00022884"/>
    </source>
</evidence>
<dbReference type="Gene3D" id="2.40.280.10">
    <property type="match status" value="1"/>
</dbReference>
<dbReference type="EMBL" id="CP033896">
    <property type="protein sequence ID" value="AZA12969.1"/>
    <property type="molecule type" value="Genomic_DNA"/>
</dbReference>
<keyword evidence="5" id="KW-1185">Reference proteome</keyword>
<sequence length="163" mass="18707">MAKKKKNISANPVVATNRKARHNYQILDTVEAGIVLVGTEIKAIREGQLSLADAFANIDQGEVWLHNLYIPEYSHGSWTNHRPRRTRKLLLHRREIDSLMGKVRDGNRTLIPLSVYMKNGRAKVELGLGAGKQDYDKRQDIKRRTEEREITRELGRKIKGIRA</sequence>
<accession>A0A3G6J4V5</accession>